<accession>A0A167WEG5</accession>
<reference evidence="1 2" key="1">
    <citation type="submission" date="2016-03" db="EMBL/GenBank/DDBJ databases">
        <title>Draft genome sequence of Flavobacterium fryxellicola DSM 16209.</title>
        <authorList>
            <person name="Shin S.-K."/>
            <person name="Yi H."/>
        </authorList>
    </citation>
    <scope>NUCLEOTIDE SEQUENCE [LARGE SCALE GENOMIC DNA]</scope>
    <source>
        <strain evidence="1 2">DSM 16209</strain>
    </source>
</reference>
<proteinExistence type="predicted"/>
<dbReference type="RefSeq" id="WP_066081723.1">
    <property type="nucleotide sequence ID" value="NZ_FRDK01000004.1"/>
</dbReference>
<dbReference type="EMBL" id="LVJE01000019">
    <property type="protein sequence ID" value="OAB27292.1"/>
    <property type="molecule type" value="Genomic_DNA"/>
</dbReference>
<dbReference type="AlphaFoldDB" id="A0A167WEG5"/>
<evidence type="ECO:0000313" key="2">
    <source>
        <dbReference type="Proteomes" id="UP000077164"/>
    </source>
</evidence>
<protein>
    <recommendedName>
        <fullName evidence="3">GDYXXLXY protein</fullName>
    </recommendedName>
</protein>
<name>A0A167WEG5_9FLAO</name>
<comment type="caution">
    <text evidence="1">The sequence shown here is derived from an EMBL/GenBank/DDBJ whole genome shotgun (WGS) entry which is preliminary data.</text>
</comment>
<sequence>MKNKKVQVLLFILLIVVQLYVPLQMILKQEDVVKTGTEFKFQTAPVDPYDAFRGKYITLFFKEREITVKNASKWMIGETVYATIKTNKDGFAQIISISRNKPTAENCYVKSKIAFTIDQNKIALDLPFNRFYMNENSASDAEKIYRDLSLNKKDQTYALVAIKNGEAVIKDVRINEVSIKDLANKK</sequence>
<evidence type="ECO:0000313" key="1">
    <source>
        <dbReference type="EMBL" id="OAB27292.1"/>
    </source>
</evidence>
<evidence type="ECO:0008006" key="3">
    <source>
        <dbReference type="Google" id="ProtNLM"/>
    </source>
</evidence>
<dbReference type="Proteomes" id="UP000077164">
    <property type="component" value="Unassembled WGS sequence"/>
</dbReference>
<gene>
    <name evidence="1" type="ORF">FBFR_12205</name>
</gene>
<organism evidence="1 2">
    <name type="scientific">Flavobacterium fryxellicola</name>
    <dbReference type="NCBI Taxonomy" id="249352"/>
    <lineage>
        <taxon>Bacteria</taxon>
        <taxon>Pseudomonadati</taxon>
        <taxon>Bacteroidota</taxon>
        <taxon>Flavobacteriia</taxon>
        <taxon>Flavobacteriales</taxon>
        <taxon>Flavobacteriaceae</taxon>
        <taxon>Flavobacterium</taxon>
    </lineage>
</organism>
<dbReference type="STRING" id="249352.SAMN05444395_10459"/>
<dbReference type="Pfam" id="PF14345">
    <property type="entry name" value="GDYXXLXY"/>
    <property type="match status" value="1"/>
</dbReference>
<dbReference type="OrthoDB" id="4868247at2"/>
<keyword evidence="2" id="KW-1185">Reference proteome</keyword>
<dbReference type="InterPro" id="IPR025833">
    <property type="entry name" value="GDYXXLXY"/>
</dbReference>